<dbReference type="STRING" id="1219080.VEZ01S_20_00330"/>
<keyword evidence="2" id="KW-1185">Reference proteome</keyword>
<evidence type="ECO:0000313" key="2">
    <source>
        <dbReference type="Proteomes" id="UP000016562"/>
    </source>
</evidence>
<dbReference type="AlphaFoldDB" id="U3AIM6"/>
<dbReference type="EMBL" id="BATM01000020">
    <property type="protein sequence ID" value="GAD79761.1"/>
    <property type="molecule type" value="Genomic_DNA"/>
</dbReference>
<reference evidence="1 2" key="1">
    <citation type="submission" date="2013-09" db="EMBL/GenBank/DDBJ databases">
        <title>Whole genome shotgun sequence of Vibrio ezurae NBRC 102218.</title>
        <authorList>
            <person name="Yoshida I."/>
            <person name="Hosoyama A."/>
            <person name="Numata M."/>
            <person name="Hashimoto M."/>
            <person name="Hosoyama Y."/>
            <person name="Tsuchikane K."/>
            <person name="Noguchi M."/>
            <person name="Hirakata S."/>
            <person name="Ichikawa N."/>
            <person name="Ohji S."/>
            <person name="Yamazoe A."/>
            <person name="Fujita N."/>
        </authorList>
    </citation>
    <scope>NUCLEOTIDE SEQUENCE [LARGE SCALE GENOMIC DNA]</scope>
    <source>
        <strain evidence="1 2">NBRC 102218</strain>
    </source>
</reference>
<evidence type="ECO:0000313" key="1">
    <source>
        <dbReference type="EMBL" id="GAD79761.1"/>
    </source>
</evidence>
<organism evidence="1 2">
    <name type="scientific">Vibrio ezurae NBRC 102218</name>
    <dbReference type="NCBI Taxonomy" id="1219080"/>
    <lineage>
        <taxon>Bacteria</taxon>
        <taxon>Pseudomonadati</taxon>
        <taxon>Pseudomonadota</taxon>
        <taxon>Gammaproteobacteria</taxon>
        <taxon>Vibrionales</taxon>
        <taxon>Vibrionaceae</taxon>
        <taxon>Vibrio</taxon>
    </lineage>
</organism>
<dbReference type="OrthoDB" id="9863226at2"/>
<name>U3AIM6_9VIBR</name>
<comment type="caution">
    <text evidence="1">The sequence shown here is derived from an EMBL/GenBank/DDBJ whole genome shotgun (WGS) entry which is preliminary data.</text>
</comment>
<protein>
    <submittedName>
        <fullName evidence="1">Uncharacterized protein</fullName>
    </submittedName>
</protein>
<dbReference type="Proteomes" id="UP000016562">
    <property type="component" value="Unassembled WGS sequence"/>
</dbReference>
<proteinExistence type="predicted"/>
<dbReference type="RefSeq" id="WP_021713470.1">
    <property type="nucleotide sequence ID" value="NZ_BATM01000020.1"/>
</dbReference>
<sequence length="130" mass="15004">MYDSEQSFKAIFIEYDGDLAKDFKVEHGITIDHRIWGFGMLVEVKSREYGGWYLNVKFSNHYKMILSDTISSYFVKSMAINREYLSIYKNNALSEVEVVTESIVAPKNLNMIEDEALKRFAQAEALPDSV</sequence>
<dbReference type="eggNOG" id="ENOG5031P41">
    <property type="taxonomic scope" value="Bacteria"/>
</dbReference>
<accession>U3AIM6</accession>
<gene>
    <name evidence="1" type="ORF">VEZ01S_20_00330</name>
</gene>